<dbReference type="EMBL" id="JACXVP010000004">
    <property type="protein sequence ID" value="KAG5608052.1"/>
    <property type="molecule type" value="Genomic_DNA"/>
</dbReference>
<comment type="caution">
    <text evidence="1">The sequence shown here is derived from an EMBL/GenBank/DDBJ whole genome shotgun (WGS) entry which is preliminary data.</text>
</comment>
<proteinExistence type="predicted"/>
<reference evidence="1 2" key="1">
    <citation type="submission" date="2020-09" db="EMBL/GenBank/DDBJ databases">
        <title>De no assembly of potato wild relative species, Solanum commersonii.</title>
        <authorList>
            <person name="Cho K."/>
        </authorList>
    </citation>
    <scope>NUCLEOTIDE SEQUENCE [LARGE SCALE GENOMIC DNA]</scope>
    <source>
        <strain evidence="1">LZ3.2</strain>
        <tissue evidence="1">Leaf</tissue>
    </source>
</reference>
<keyword evidence="2" id="KW-1185">Reference proteome</keyword>
<protein>
    <submittedName>
        <fullName evidence="1">Uncharacterized protein</fullName>
    </submittedName>
</protein>
<sequence length="79" mass="8731">MNEKIKATSPAIADGKELVMALPGSIGAAIGPWLWPSWAATETTMITTIAMMKLKTLNVIILPSLQDYYQMLTFIYLNK</sequence>
<dbReference type="AlphaFoldDB" id="A0A9J5Z9B4"/>
<dbReference type="OrthoDB" id="10470760at2759"/>
<accession>A0A9J5Z9B4</accession>
<gene>
    <name evidence="1" type="ORF">H5410_019333</name>
</gene>
<name>A0A9J5Z9B4_SOLCO</name>
<dbReference type="Proteomes" id="UP000824120">
    <property type="component" value="Chromosome 4"/>
</dbReference>
<evidence type="ECO:0000313" key="2">
    <source>
        <dbReference type="Proteomes" id="UP000824120"/>
    </source>
</evidence>
<organism evidence="1 2">
    <name type="scientific">Solanum commersonii</name>
    <name type="common">Commerson's wild potato</name>
    <name type="synonym">Commerson's nightshade</name>
    <dbReference type="NCBI Taxonomy" id="4109"/>
    <lineage>
        <taxon>Eukaryota</taxon>
        <taxon>Viridiplantae</taxon>
        <taxon>Streptophyta</taxon>
        <taxon>Embryophyta</taxon>
        <taxon>Tracheophyta</taxon>
        <taxon>Spermatophyta</taxon>
        <taxon>Magnoliopsida</taxon>
        <taxon>eudicotyledons</taxon>
        <taxon>Gunneridae</taxon>
        <taxon>Pentapetalae</taxon>
        <taxon>asterids</taxon>
        <taxon>lamiids</taxon>
        <taxon>Solanales</taxon>
        <taxon>Solanaceae</taxon>
        <taxon>Solanoideae</taxon>
        <taxon>Solaneae</taxon>
        <taxon>Solanum</taxon>
    </lineage>
</organism>
<evidence type="ECO:0000313" key="1">
    <source>
        <dbReference type="EMBL" id="KAG5608052.1"/>
    </source>
</evidence>